<feature type="chain" id="PRO_5016444209" evidence="2">
    <location>
        <begin position="26"/>
        <end position="202"/>
    </location>
</feature>
<dbReference type="SUPFAM" id="SSF51261">
    <property type="entry name" value="Duplicated hybrid motif"/>
    <property type="match status" value="1"/>
</dbReference>
<name>A0A318RP75_WILLI</name>
<gene>
    <name evidence="4" type="ORF">DFR67_117105</name>
</gene>
<reference evidence="4 5" key="1">
    <citation type="submission" date="2018-06" db="EMBL/GenBank/DDBJ databases">
        <title>Genomic Encyclopedia of Type Strains, Phase IV (KMG-IV): sequencing the most valuable type-strain genomes for metagenomic binning, comparative biology and taxonomic classification.</title>
        <authorList>
            <person name="Goeker M."/>
        </authorList>
    </citation>
    <scope>NUCLEOTIDE SEQUENCE [LARGE SCALE GENOMIC DNA]</scope>
    <source>
        <strain evidence="4 5">DSM 45521</strain>
    </source>
</reference>
<evidence type="ECO:0000313" key="5">
    <source>
        <dbReference type="Proteomes" id="UP000247591"/>
    </source>
</evidence>
<comment type="caution">
    <text evidence="4">The sequence shown here is derived from an EMBL/GenBank/DDBJ whole genome shotgun (WGS) entry which is preliminary data.</text>
</comment>
<feature type="domain" description="M23ase beta-sheet core" evidence="3">
    <location>
        <begin position="66"/>
        <end position="153"/>
    </location>
</feature>
<keyword evidence="5" id="KW-1185">Reference proteome</keyword>
<dbReference type="InterPro" id="IPR016047">
    <property type="entry name" value="M23ase_b-sheet_dom"/>
</dbReference>
<dbReference type="AlphaFoldDB" id="A0A318RP75"/>
<dbReference type="CDD" id="cd12797">
    <property type="entry name" value="M23_peptidase"/>
    <property type="match status" value="1"/>
</dbReference>
<feature type="signal peptide" evidence="2">
    <location>
        <begin position="1"/>
        <end position="25"/>
    </location>
</feature>
<protein>
    <submittedName>
        <fullName evidence="4">Peptidase M23-like protein</fullName>
    </submittedName>
</protein>
<evidence type="ECO:0000259" key="3">
    <source>
        <dbReference type="Pfam" id="PF01551"/>
    </source>
</evidence>
<dbReference type="InterPro" id="IPR011055">
    <property type="entry name" value="Dup_hybrid_motif"/>
</dbReference>
<evidence type="ECO:0000256" key="2">
    <source>
        <dbReference type="SAM" id="SignalP"/>
    </source>
</evidence>
<evidence type="ECO:0000256" key="1">
    <source>
        <dbReference type="ARBA" id="ARBA00022729"/>
    </source>
</evidence>
<dbReference type="GO" id="GO:0004222">
    <property type="term" value="F:metalloendopeptidase activity"/>
    <property type="evidence" value="ECO:0007669"/>
    <property type="project" value="TreeGrafter"/>
</dbReference>
<dbReference type="Pfam" id="PF01551">
    <property type="entry name" value="Peptidase_M23"/>
    <property type="match status" value="1"/>
</dbReference>
<sequence>MRFWWALVRAAVLLTVLAVAPPLFADLSASPAHSAPTRSADFGWPLSPTPTVVNGFAPPPERWLPGHRGVDLAAPAGALVRAAGHGVINFAGMVGGKHVVSIRHPDGLLTTYEPVTATVTTGPPVSRGGSIGMLLAGHAGCTSPCLHWGARRGAGASAVYFDPLALLGRVQVRLKPVNTQAALSTVRRAGAPDRGPCAAVRR</sequence>
<dbReference type="InterPro" id="IPR050570">
    <property type="entry name" value="Cell_wall_metabolism_enzyme"/>
</dbReference>
<organism evidence="4 5">
    <name type="scientific">Williamsia limnetica</name>
    <dbReference type="NCBI Taxonomy" id="882452"/>
    <lineage>
        <taxon>Bacteria</taxon>
        <taxon>Bacillati</taxon>
        <taxon>Actinomycetota</taxon>
        <taxon>Actinomycetes</taxon>
        <taxon>Mycobacteriales</taxon>
        <taxon>Nocardiaceae</taxon>
        <taxon>Williamsia</taxon>
    </lineage>
</organism>
<dbReference type="PANTHER" id="PTHR21666">
    <property type="entry name" value="PEPTIDASE-RELATED"/>
    <property type="match status" value="1"/>
</dbReference>
<accession>A0A318RP75</accession>
<keyword evidence="1 2" id="KW-0732">Signal</keyword>
<dbReference type="EMBL" id="QJSP01000017">
    <property type="protein sequence ID" value="PYE13334.1"/>
    <property type="molecule type" value="Genomic_DNA"/>
</dbReference>
<dbReference type="OrthoDB" id="5245088at2"/>
<dbReference type="Gene3D" id="2.70.70.10">
    <property type="entry name" value="Glucose Permease (Domain IIA)"/>
    <property type="match status" value="1"/>
</dbReference>
<evidence type="ECO:0000313" key="4">
    <source>
        <dbReference type="EMBL" id="PYE13334.1"/>
    </source>
</evidence>
<dbReference type="RefSeq" id="WP_110472041.1">
    <property type="nucleotide sequence ID" value="NZ_QJSP01000017.1"/>
</dbReference>
<dbReference type="Proteomes" id="UP000247591">
    <property type="component" value="Unassembled WGS sequence"/>
</dbReference>
<proteinExistence type="predicted"/>
<dbReference type="PANTHER" id="PTHR21666:SF289">
    <property type="entry name" value="L-ALA--D-GLU ENDOPEPTIDASE"/>
    <property type="match status" value="1"/>
</dbReference>